<accession>B0D6S2</accession>
<dbReference type="AlphaFoldDB" id="B0D6S2"/>
<name>B0D6S2_LACBS</name>
<dbReference type="HOGENOM" id="CLU_1594819_0_0_1"/>
<dbReference type="EMBL" id="DS547099">
    <property type="protein sequence ID" value="EDR09272.1"/>
    <property type="molecule type" value="Genomic_DNA"/>
</dbReference>
<dbReference type="GeneID" id="6075315"/>
<proteinExistence type="predicted"/>
<evidence type="ECO:0000313" key="2">
    <source>
        <dbReference type="Proteomes" id="UP000001194"/>
    </source>
</evidence>
<evidence type="ECO:0000313" key="1">
    <source>
        <dbReference type="EMBL" id="EDR09272.1"/>
    </source>
</evidence>
<protein>
    <submittedName>
        <fullName evidence="1">Predicted protein</fullName>
    </submittedName>
</protein>
<dbReference type="Proteomes" id="UP000001194">
    <property type="component" value="Unassembled WGS sequence"/>
</dbReference>
<dbReference type="KEGG" id="lbc:LACBIDRAFT_325944"/>
<reference evidence="1 2" key="1">
    <citation type="journal article" date="2008" name="Nature">
        <title>The genome of Laccaria bicolor provides insights into mycorrhizal symbiosis.</title>
        <authorList>
            <person name="Martin F."/>
            <person name="Aerts A."/>
            <person name="Ahren D."/>
            <person name="Brun A."/>
            <person name="Danchin E.G.J."/>
            <person name="Duchaussoy F."/>
            <person name="Gibon J."/>
            <person name="Kohler A."/>
            <person name="Lindquist E."/>
            <person name="Pereda V."/>
            <person name="Salamov A."/>
            <person name="Shapiro H.J."/>
            <person name="Wuyts J."/>
            <person name="Blaudez D."/>
            <person name="Buee M."/>
            <person name="Brokstein P."/>
            <person name="Canbaeck B."/>
            <person name="Cohen D."/>
            <person name="Courty P.E."/>
            <person name="Coutinho P.M."/>
            <person name="Delaruelle C."/>
            <person name="Detter J.C."/>
            <person name="Deveau A."/>
            <person name="DiFazio S."/>
            <person name="Duplessis S."/>
            <person name="Fraissinet-Tachet L."/>
            <person name="Lucic E."/>
            <person name="Frey-Klett P."/>
            <person name="Fourrey C."/>
            <person name="Feussner I."/>
            <person name="Gay G."/>
            <person name="Grimwood J."/>
            <person name="Hoegger P.J."/>
            <person name="Jain P."/>
            <person name="Kilaru S."/>
            <person name="Labbe J."/>
            <person name="Lin Y.C."/>
            <person name="Legue V."/>
            <person name="Le Tacon F."/>
            <person name="Marmeisse R."/>
            <person name="Melayah D."/>
            <person name="Montanini B."/>
            <person name="Muratet M."/>
            <person name="Nehls U."/>
            <person name="Niculita-Hirzel H."/>
            <person name="Oudot-Le Secq M.P."/>
            <person name="Peter M."/>
            <person name="Quesneville H."/>
            <person name="Rajashekar B."/>
            <person name="Reich M."/>
            <person name="Rouhier N."/>
            <person name="Schmutz J."/>
            <person name="Yin T."/>
            <person name="Chalot M."/>
            <person name="Henrissat B."/>
            <person name="Kuees U."/>
            <person name="Lucas S."/>
            <person name="Van de Peer Y."/>
            <person name="Podila G.K."/>
            <person name="Polle A."/>
            <person name="Pukkila P.J."/>
            <person name="Richardson P.M."/>
            <person name="Rouze P."/>
            <person name="Sanders I.R."/>
            <person name="Stajich J.E."/>
            <person name="Tunlid A."/>
            <person name="Tuskan G."/>
            <person name="Grigoriev I.V."/>
        </authorList>
    </citation>
    <scope>NUCLEOTIDE SEQUENCE [LARGE SCALE GENOMIC DNA]</scope>
    <source>
        <strain evidence="2">S238N-H82 / ATCC MYA-4686</strain>
    </source>
</reference>
<keyword evidence="2" id="KW-1185">Reference proteome</keyword>
<dbReference type="InParanoid" id="B0D6S2"/>
<organism evidence="2">
    <name type="scientific">Laccaria bicolor (strain S238N-H82 / ATCC MYA-4686)</name>
    <name type="common">Bicoloured deceiver</name>
    <name type="synonym">Laccaria laccata var. bicolor</name>
    <dbReference type="NCBI Taxonomy" id="486041"/>
    <lineage>
        <taxon>Eukaryota</taxon>
        <taxon>Fungi</taxon>
        <taxon>Dikarya</taxon>
        <taxon>Basidiomycota</taxon>
        <taxon>Agaricomycotina</taxon>
        <taxon>Agaricomycetes</taxon>
        <taxon>Agaricomycetidae</taxon>
        <taxon>Agaricales</taxon>
        <taxon>Agaricineae</taxon>
        <taxon>Hydnangiaceae</taxon>
        <taxon>Laccaria</taxon>
    </lineage>
</organism>
<sequence length="167" mass="19587">MYAKEHLSFDPCQAEQWVDKVLKIRPPAFTRDSSVVANLLWKDEQEFQEVLCYWSSRFRAILTTKLENPIDPEFENCWLEYMSAKQGFIVATLGMACAYGHKMDKYPDTETSTLTPAKVQHIKTQLENAQDCLLECIKHAEAEEEWVTHDWQASQRWLNRTQKDRVV</sequence>
<gene>
    <name evidence="1" type="ORF">LACBIDRAFT_325944</name>
</gene>
<dbReference type="RefSeq" id="XP_001879621.1">
    <property type="nucleotide sequence ID" value="XM_001879586.1"/>
</dbReference>